<reference evidence="1" key="1">
    <citation type="journal article" date="2014" name="Int. J. Syst. Evol. Microbiol.">
        <title>Complete genome sequence of Corynebacterium casei LMG S-19264T (=DSM 44701T), isolated from a smear-ripened cheese.</title>
        <authorList>
            <consortium name="US DOE Joint Genome Institute (JGI-PGF)"/>
            <person name="Walter F."/>
            <person name="Albersmeier A."/>
            <person name="Kalinowski J."/>
            <person name="Ruckert C."/>
        </authorList>
    </citation>
    <scope>NUCLEOTIDE SEQUENCE</scope>
    <source>
        <strain evidence="1">CGMCC 1.15085</strain>
    </source>
</reference>
<reference evidence="1" key="2">
    <citation type="submission" date="2020-09" db="EMBL/GenBank/DDBJ databases">
        <authorList>
            <person name="Sun Q."/>
            <person name="Zhou Y."/>
        </authorList>
    </citation>
    <scope>NUCLEOTIDE SEQUENCE</scope>
    <source>
        <strain evidence="1">CGMCC 1.15085</strain>
    </source>
</reference>
<protein>
    <recommendedName>
        <fullName evidence="3">CopG family transcriptional regulator</fullName>
    </recommendedName>
</protein>
<sequence length="107" mass="11702">MSKTIDELLAEEAIAVEEAEATSDPEAPLPAHVKVTRGHPRARNLQVRFRDDEFEELAAYAEQRGLPVSTLVRSLVLQAIAPADDLKTALDKLETDLAAVRRKALSA</sequence>
<dbReference type="Proteomes" id="UP000636793">
    <property type="component" value="Unassembled WGS sequence"/>
</dbReference>
<gene>
    <name evidence="1" type="ORF">GCM10011492_39760</name>
</gene>
<proteinExistence type="predicted"/>
<dbReference type="EMBL" id="BMHI01000007">
    <property type="protein sequence ID" value="GGB44751.1"/>
    <property type="molecule type" value="Genomic_DNA"/>
</dbReference>
<accession>A0A916TH79</accession>
<evidence type="ECO:0008006" key="3">
    <source>
        <dbReference type="Google" id="ProtNLM"/>
    </source>
</evidence>
<dbReference type="RefSeq" id="WP_188838824.1">
    <property type="nucleotide sequence ID" value="NZ_BMHI01000007.1"/>
</dbReference>
<evidence type="ECO:0000313" key="2">
    <source>
        <dbReference type="Proteomes" id="UP000636793"/>
    </source>
</evidence>
<keyword evidence="2" id="KW-1185">Reference proteome</keyword>
<organism evidence="1 2">
    <name type="scientific">Flexivirga endophytica</name>
    <dbReference type="NCBI Taxonomy" id="1849103"/>
    <lineage>
        <taxon>Bacteria</taxon>
        <taxon>Bacillati</taxon>
        <taxon>Actinomycetota</taxon>
        <taxon>Actinomycetes</taxon>
        <taxon>Micrococcales</taxon>
        <taxon>Dermacoccaceae</taxon>
        <taxon>Flexivirga</taxon>
    </lineage>
</organism>
<name>A0A916TH79_9MICO</name>
<comment type="caution">
    <text evidence="1">The sequence shown here is derived from an EMBL/GenBank/DDBJ whole genome shotgun (WGS) entry which is preliminary data.</text>
</comment>
<evidence type="ECO:0000313" key="1">
    <source>
        <dbReference type="EMBL" id="GGB44751.1"/>
    </source>
</evidence>
<dbReference type="AlphaFoldDB" id="A0A916TH79"/>